<dbReference type="AlphaFoldDB" id="A0A1A5QRY1"/>
<dbReference type="Proteomes" id="UP000093737">
    <property type="component" value="Unassembled WGS sequence"/>
</dbReference>
<protein>
    <submittedName>
        <fullName evidence="4">Uncharacterized protein</fullName>
    </submittedName>
</protein>
<evidence type="ECO:0000256" key="1">
    <source>
        <dbReference type="SAM" id="MobiDB-lite"/>
    </source>
</evidence>
<evidence type="ECO:0000259" key="3">
    <source>
        <dbReference type="Pfam" id="PF13338"/>
    </source>
</evidence>
<comment type="caution">
    <text evidence="4">The sequence shown here is derived from an EMBL/GenBank/DDBJ whole genome shotgun (WGS) entry which is preliminary data.</text>
</comment>
<dbReference type="Proteomes" id="UP000093748">
    <property type="component" value="Unassembled WGS sequence"/>
</dbReference>
<sequence length="275" mass="30538">MVHDQRSALSAHIASLLSAGQVVFTSEQAERALGVGRGALLDAAERLQRRKALIRPRQGFYVAVPPQFASWGAPPPPWYIDALMRHEQQLYYVGLLKAAELHGATHQAVMEFQIVTPKRMPKIKAGRNLIVFYYRKDIAAVVSGIEDRKTDTGRMKISSPALTALDLLRYPQAAGGIDNVATVLTDLAEKIDPSQLAALSDAAERPVVQRLGHLLERLGHADRANPMYAALTARGATPWTELDRDETRDPDFTPAPQEHDDRWRVVVRRTPEVDE</sequence>
<evidence type="ECO:0000259" key="2">
    <source>
        <dbReference type="Pfam" id="PF09407"/>
    </source>
</evidence>
<feature type="domain" description="AbiEi antitoxin N-terminal" evidence="3">
    <location>
        <begin position="14"/>
        <end position="62"/>
    </location>
</feature>
<proteinExistence type="predicted"/>
<dbReference type="EMBL" id="LYTK01000005">
    <property type="protein sequence ID" value="OBQ70032.1"/>
    <property type="molecule type" value="Genomic_DNA"/>
</dbReference>
<evidence type="ECO:0000313" key="4">
    <source>
        <dbReference type="EMBL" id="OBP77993.1"/>
    </source>
</evidence>
<dbReference type="Pfam" id="PF13338">
    <property type="entry name" value="AbiEi_4"/>
    <property type="match status" value="1"/>
</dbReference>
<feature type="compositionally biased region" description="Basic and acidic residues" evidence="1">
    <location>
        <begin position="241"/>
        <end position="275"/>
    </location>
</feature>
<evidence type="ECO:0000313" key="5">
    <source>
        <dbReference type="EMBL" id="OBQ70032.1"/>
    </source>
</evidence>
<feature type="domain" description="AbiEi antitoxin C-terminal" evidence="2">
    <location>
        <begin position="82"/>
        <end position="216"/>
    </location>
</feature>
<dbReference type="InterPro" id="IPR018547">
    <property type="entry name" value="AbiEi_C"/>
</dbReference>
<dbReference type="RefSeq" id="WP_064987347.1">
    <property type="nucleotide sequence ID" value="NZ_CP033334.1"/>
</dbReference>
<dbReference type="Pfam" id="PF09407">
    <property type="entry name" value="AbiEi_1"/>
    <property type="match status" value="1"/>
</dbReference>
<reference evidence="5 6" key="1">
    <citation type="submission" date="2016-05" db="EMBL/GenBank/DDBJ databases">
        <authorList>
            <person name="Ramsay J.P."/>
        </authorList>
    </citation>
    <scope>NUCLEOTIDE SEQUENCE [LARGE SCALE GENOMIC DNA]</scope>
    <source>
        <strain evidence="5 6">NZP2042</strain>
    </source>
</reference>
<dbReference type="EMBL" id="LZTJ01000009">
    <property type="protein sequence ID" value="OBP77993.1"/>
    <property type="molecule type" value="Genomic_DNA"/>
</dbReference>
<dbReference type="InterPro" id="IPR025159">
    <property type="entry name" value="AbiEi_N"/>
</dbReference>
<evidence type="ECO:0000313" key="6">
    <source>
        <dbReference type="Proteomes" id="UP000093737"/>
    </source>
</evidence>
<organism evidence="4 7">
    <name type="scientific">Rhizobium loti</name>
    <name type="common">Mesorhizobium loti</name>
    <dbReference type="NCBI Taxonomy" id="381"/>
    <lineage>
        <taxon>Bacteria</taxon>
        <taxon>Pseudomonadati</taxon>
        <taxon>Pseudomonadota</taxon>
        <taxon>Alphaproteobacteria</taxon>
        <taxon>Hyphomicrobiales</taxon>
        <taxon>Phyllobacteriaceae</taxon>
        <taxon>Mesorhizobium</taxon>
    </lineage>
</organism>
<reference evidence="4" key="3">
    <citation type="submission" date="2016-06" db="EMBL/GenBank/DDBJ databases">
        <authorList>
            <person name="Kjaerup R.B."/>
            <person name="Dalgaard T.S."/>
            <person name="Juul-Madsen H.R."/>
        </authorList>
    </citation>
    <scope>NUCLEOTIDE SEQUENCE</scope>
    <source>
        <strain evidence="4">R7ANS::ICEMlSym2042</strain>
    </source>
</reference>
<feature type="region of interest" description="Disordered" evidence="1">
    <location>
        <begin position="239"/>
        <end position="275"/>
    </location>
</feature>
<name>A0A1A5QRY1_RHILI</name>
<gene>
    <name evidence="5" type="ORF">A8145_28730</name>
    <name evidence="4" type="ORF">BAE39_30615</name>
</gene>
<reference evidence="7" key="2">
    <citation type="submission" date="2016-06" db="EMBL/GenBank/DDBJ databases">
        <title>NZP2037 Pacbio-Illumina hybrid assembly.</title>
        <authorList>
            <person name="Ramsay J.P."/>
        </authorList>
    </citation>
    <scope>NUCLEOTIDE SEQUENCE [LARGE SCALE GENOMIC DNA]</scope>
    <source>
        <strain evidence="7">R7ANS::ICEMlSym2042</strain>
    </source>
</reference>
<evidence type="ECO:0000313" key="7">
    <source>
        <dbReference type="Proteomes" id="UP000093748"/>
    </source>
</evidence>
<accession>A0A1A5QRY1</accession>